<reference evidence="3 4" key="1">
    <citation type="submission" date="2024-10" db="EMBL/GenBank/DDBJ databases">
        <authorList>
            <person name="Kim D."/>
        </authorList>
    </citation>
    <scope>NUCLEOTIDE SEQUENCE [LARGE SCALE GENOMIC DNA]</scope>
    <source>
        <strain evidence="3">BH-2024</strain>
    </source>
</reference>
<dbReference type="Proteomes" id="UP001620626">
    <property type="component" value="Unassembled WGS sequence"/>
</dbReference>
<evidence type="ECO:0000313" key="4">
    <source>
        <dbReference type="Proteomes" id="UP001620626"/>
    </source>
</evidence>
<feature type="compositionally biased region" description="Polar residues" evidence="1">
    <location>
        <begin position="186"/>
        <end position="198"/>
    </location>
</feature>
<evidence type="ECO:0000313" key="3">
    <source>
        <dbReference type="EMBL" id="KAL3096831.1"/>
    </source>
</evidence>
<feature type="compositionally biased region" description="Gly residues" evidence="1">
    <location>
        <begin position="127"/>
        <end position="142"/>
    </location>
</feature>
<feature type="region of interest" description="Disordered" evidence="1">
    <location>
        <begin position="633"/>
        <end position="678"/>
    </location>
</feature>
<keyword evidence="4" id="KW-1185">Reference proteome</keyword>
<feature type="compositionally biased region" description="Basic residues" evidence="1">
    <location>
        <begin position="642"/>
        <end position="658"/>
    </location>
</feature>
<feature type="transmembrane region" description="Helical" evidence="2">
    <location>
        <begin position="67"/>
        <end position="91"/>
    </location>
</feature>
<sequence length="678" mass="68611">MTILIDRYTISSNLKQKNALLLSMATNTKVCPSHSTNAELLLPKRSTLGHRPATTITVPTCPCRCHWLLLLTLISGTLMSVISGSISGISVRSRRQMPASSSGTVNSVGNQTSMSASNALWKAPDGTVGGNGSSIGTAGGPGPSSVLAGSNAKVGGQSANGETGALSLGGTRSKSFGSSSSMLNGNQTASQSGTSSSNAVGTGDVFVYSVGNGNLTNSAQSAVPKVAAAGMGGATGNQLAASNTSSTYQMSWNSIFARVSGVSISKGENNSQANIDLRAGTYSTNMTVDGLVSGVNDKPGGASFSLASGDGTLMNNSAAMSSALLGAVNTTSGGTKMVGASNLGSSGTQNKGAINTFGNLQMNGTGPSNGGFLSNSSFGPDGSSGAGVAVSGTQMGSNKSISVSDGINSNDRQGSSASNGYAKLEGIGNLAANGSSFVLSGYQTDRGAAQIVETVGKSMATNNTAAELRIKNQGTEVINGTMSTNTTSNSFGKVLGQSGSVQGNSMLNSSRPGGQNANANTVAQGGGAGPSSAMTDTGLLLNGPNNSVKTTNIHGNVNATGDQTYVQSVSSVSDQNRQQALFNSQNATVKSAGEGKATASNSAILKRRRRHSRNLATLSVAEAKNWWQNAATSAQWEGNEQKRRRRSDGQKLAKRLAKKQNLVARRENGKKAGKMNDE</sequence>
<gene>
    <name evidence="3" type="ORF">niasHT_026212</name>
</gene>
<feature type="compositionally biased region" description="Basic and acidic residues" evidence="1">
    <location>
        <begin position="664"/>
        <end position="678"/>
    </location>
</feature>
<feature type="region of interest" description="Disordered" evidence="1">
    <location>
        <begin position="397"/>
        <end position="418"/>
    </location>
</feature>
<feature type="region of interest" description="Disordered" evidence="1">
    <location>
        <begin position="509"/>
        <end position="531"/>
    </location>
</feature>
<name>A0ABD2K1Q4_9BILA</name>
<feature type="compositionally biased region" description="Low complexity" evidence="1">
    <location>
        <begin position="169"/>
        <end position="185"/>
    </location>
</feature>
<evidence type="ECO:0000256" key="1">
    <source>
        <dbReference type="SAM" id="MobiDB-lite"/>
    </source>
</evidence>
<evidence type="ECO:0000256" key="2">
    <source>
        <dbReference type="SAM" id="Phobius"/>
    </source>
</evidence>
<proteinExistence type="predicted"/>
<protein>
    <submittedName>
        <fullName evidence="3">Uncharacterized protein</fullName>
    </submittedName>
</protein>
<feature type="region of interest" description="Disordered" evidence="1">
    <location>
        <begin position="121"/>
        <end position="198"/>
    </location>
</feature>
<keyword evidence="2" id="KW-0812">Transmembrane</keyword>
<dbReference type="EMBL" id="JBICBT010000851">
    <property type="protein sequence ID" value="KAL3096831.1"/>
    <property type="molecule type" value="Genomic_DNA"/>
</dbReference>
<feature type="compositionally biased region" description="Polar residues" evidence="1">
    <location>
        <begin position="509"/>
        <end position="523"/>
    </location>
</feature>
<accession>A0ABD2K1Q4</accession>
<dbReference type="AlphaFoldDB" id="A0ABD2K1Q4"/>
<organism evidence="3 4">
    <name type="scientific">Heterodera trifolii</name>
    <dbReference type="NCBI Taxonomy" id="157864"/>
    <lineage>
        <taxon>Eukaryota</taxon>
        <taxon>Metazoa</taxon>
        <taxon>Ecdysozoa</taxon>
        <taxon>Nematoda</taxon>
        <taxon>Chromadorea</taxon>
        <taxon>Rhabditida</taxon>
        <taxon>Tylenchina</taxon>
        <taxon>Tylenchomorpha</taxon>
        <taxon>Tylenchoidea</taxon>
        <taxon>Heteroderidae</taxon>
        <taxon>Heteroderinae</taxon>
        <taxon>Heterodera</taxon>
    </lineage>
</organism>
<keyword evidence="2" id="KW-0472">Membrane</keyword>
<keyword evidence="2" id="KW-1133">Transmembrane helix</keyword>
<comment type="caution">
    <text evidence="3">The sequence shown here is derived from an EMBL/GenBank/DDBJ whole genome shotgun (WGS) entry which is preliminary data.</text>
</comment>